<sequence length="125" mass="15004">MVLLLVDFLSKRWFWSRGEYVENTGVSFGWQFGTDWWWILVFVCLCWWWLRLKDESRVGERVIILGGVANLIDRFAYGRVIDWINLEFVGLWINLADLYISAGLGIMLMDYWRFRNKQVNENKEA</sequence>
<feature type="transmembrane region" description="Helical" evidence="10">
    <location>
        <begin position="62"/>
        <end position="80"/>
    </location>
</feature>
<evidence type="ECO:0000256" key="2">
    <source>
        <dbReference type="ARBA" id="ARBA00022475"/>
    </source>
</evidence>
<keyword evidence="4 10" id="KW-0812">Transmembrane</keyword>
<evidence type="ECO:0000313" key="12">
    <source>
        <dbReference type="Proteomes" id="UP000463983"/>
    </source>
</evidence>
<evidence type="ECO:0000313" key="11">
    <source>
        <dbReference type="EMBL" id="QHO63686.1"/>
    </source>
</evidence>
<evidence type="ECO:0000256" key="5">
    <source>
        <dbReference type="ARBA" id="ARBA00022750"/>
    </source>
</evidence>
<keyword evidence="7 10" id="KW-1133">Transmembrane helix</keyword>
<dbReference type="InterPro" id="IPR001872">
    <property type="entry name" value="Peptidase_A8"/>
</dbReference>
<dbReference type="EMBL" id="CP047901">
    <property type="protein sequence ID" value="QHO63686.1"/>
    <property type="molecule type" value="Genomic_DNA"/>
</dbReference>
<dbReference type="EC" id="3.4.23.36" evidence="11"/>
<dbReference type="GO" id="GO:0016020">
    <property type="term" value="C:membrane"/>
    <property type="evidence" value="ECO:0007669"/>
    <property type="project" value="InterPro"/>
</dbReference>
<keyword evidence="12" id="KW-1185">Reference proteome</keyword>
<dbReference type="GO" id="GO:0006508">
    <property type="term" value="P:proteolysis"/>
    <property type="evidence" value="ECO:0007669"/>
    <property type="project" value="UniProtKB-KW"/>
</dbReference>
<comment type="similarity">
    <text evidence="1 9">Belongs to the peptidase A8 family.</text>
</comment>
<dbReference type="PANTHER" id="PTHR33695:SF1">
    <property type="entry name" value="LIPOPROTEIN SIGNAL PEPTIDASE"/>
    <property type="match status" value="1"/>
</dbReference>
<dbReference type="PANTHER" id="PTHR33695">
    <property type="entry name" value="LIPOPROTEIN SIGNAL PEPTIDASE"/>
    <property type="match status" value="1"/>
</dbReference>
<feature type="transmembrane region" description="Helical" evidence="10">
    <location>
        <begin position="92"/>
        <end position="112"/>
    </location>
</feature>
<dbReference type="GO" id="GO:0004190">
    <property type="term" value="F:aspartic-type endopeptidase activity"/>
    <property type="evidence" value="ECO:0007669"/>
    <property type="project" value="UniProtKB-KW"/>
</dbReference>
<dbReference type="Pfam" id="PF01252">
    <property type="entry name" value="Peptidase_A8"/>
    <property type="match status" value="1"/>
</dbReference>
<keyword evidence="5" id="KW-0064">Aspartyl protease</keyword>
<proteinExistence type="inferred from homology"/>
<evidence type="ECO:0000256" key="7">
    <source>
        <dbReference type="ARBA" id="ARBA00022989"/>
    </source>
</evidence>
<dbReference type="AlphaFoldDB" id="A0A857N6E4"/>
<evidence type="ECO:0000256" key="9">
    <source>
        <dbReference type="RuleBase" id="RU004181"/>
    </source>
</evidence>
<dbReference type="PRINTS" id="PR00781">
    <property type="entry name" value="LIPOSIGPTASE"/>
</dbReference>
<keyword evidence="3" id="KW-0645">Protease</keyword>
<evidence type="ECO:0000256" key="6">
    <source>
        <dbReference type="ARBA" id="ARBA00022801"/>
    </source>
</evidence>
<keyword evidence="6 11" id="KW-0378">Hydrolase</keyword>
<accession>A0A857N6E4</accession>
<keyword evidence="8 10" id="KW-0472">Membrane</keyword>
<evidence type="ECO:0000256" key="3">
    <source>
        <dbReference type="ARBA" id="ARBA00022670"/>
    </source>
</evidence>
<keyword evidence="11" id="KW-0449">Lipoprotein</keyword>
<name>A0A857N6E4_9BACT</name>
<feature type="transmembrane region" description="Helical" evidence="10">
    <location>
        <begin position="28"/>
        <end position="50"/>
    </location>
</feature>
<dbReference type="Proteomes" id="UP000463983">
    <property type="component" value="Chromosome"/>
</dbReference>
<evidence type="ECO:0000256" key="4">
    <source>
        <dbReference type="ARBA" id="ARBA00022692"/>
    </source>
</evidence>
<gene>
    <name evidence="11" type="ORF">MICH65_0705</name>
</gene>
<reference evidence="12" key="1">
    <citation type="journal article" date="2020" name="Microorganisms">
        <title>Complete Genome of a Member of a New Bacterial Lineage in the Microgenomates Group Reveals an Unusual Nucleotide Composition Disparity Between Two Strands of DNA and Limited Metabolic Potential.</title>
        <authorList>
            <person name="Kadnikov V.V."/>
            <person name="Mardanov A.V."/>
            <person name="Beletsky A.V."/>
            <person name="Karnachuk O.V."/>
            <person name="Ravin N.V."/>
        </authorList>
    </citation>
    <scope>NUCLEOTIDE SEQUENCE [LARGE SCALE GENOMIC DNA]</scope>
</reference>
<protein>
    <submittedName>
        <fullName evidence="11">Lipoprotein signal peptidase</fullName>
        <ecNumber evidence="11">3.4.23.36</ecNumber>
    </submittedName>
</protein>
<organism evidence="11 12">
    <name type="scientific">Candidatus Chazhemtobacterium aquaticus</name>
    <dbReference type="NCBI Taxonomy" id="2715735"/>
    <lineage>
        <taxon>Bacteria</taxon>
        <taxon>Candidatus Chazhemtobacteraceae</taxon>
        <taxon>Candidatus Chazhemtobacterium</taxon>
    </lineage>
</organism>
<evidence type="ECO:0000256" key="1">
    <source>
        <dbReference type="ARBA" id="ARBA00006139"/>
    </source>
</evidence>
<evidence type="ECO:0000256" key="10">
    <source>
        <dbReference type="SAM" id="Phobius"/>
    </source>
</evidence>
<dbReference type="KEGG" id="caqa:MICH65_0705"/>
<evidence type="ECO:0000256" key="8">
    <source>
        <dbReference type="ARBA" id="ARBA00023136"/>
    </source>
</evidence>
<keyword evidence="2" id="KW-1003">Cell membrane</keyword>